<proteinExistence type="predicted"/>
<evidence type="ECO:0008006" key="4">
    <source>
        <dbReference type="Google" id="ProtNLM"/>
    </source>
</evidence>
<dbReference type="OrthoDB" id="326533at2"/>
<sequence length="196" mass="21946">MKHGFRFTTFLAFLLVHCVATSQTETTSPSERSEKSLRLQYAEDLERKVLKVGPSQEISIGQFALQSLTNTSPRYLSVSSLSPLKSNDPLEPGAIVLRKVQVDRSLEFEEGTSKFRQANFASIVEFLVVSPLGEQERILGHSEQITSHTIPFSSDDTESKEKIASSIQSAIEEGLRKIVSMKSFPSIFKSQNMFQR</sequence>
<dbReference type="EMBL" id="RQHU01000019">
    <property type="protein sequence ID" value="TGN12557.1"/>
    <property type="molecule type" value="Genomic_DNA"/>
</dbReference>
<evidence type="ECO:0000256" key="1">
    <source>
        <dbReference type="SAM" id="SignalP"/>
    </source>
</evidence>
<feature type="chain" id="PRO_5026064723" description="Lipoprotein" evidence="1">
    <location>
        <begin position="23"/>
        <end position="196"/>
    </location>
</feature>
<protein>
    <recommendedName>
        <fullName evidence="4">Lipoprotein</fullName>
    </recommendedName>
</protein>
<dbReference type="AlphaFoldDB" id="A0A6H3NPI0"/>
<keyword evidence="1" id="KW-0732">Signal</keyword>
<organism evidence="2 3">
    <name type="scientific">Leptospira bandrabouensis</name>
    <dbReference type="NCBI Taxonomy" id="2484903"/>
    <lineage>
        <taxon>Bacteria</taxon>
        <taxon>Pseudomonadati</taxon>
        <taxon>Spirochaetota</taxon>
        <taxon>Spirochaetia</taxon>
        <taxon>Leptospirales</taxon>
        <taxon>Leptospiraceae</taxon>
        <taxon>Leptospira</taxon>
    </lineage>
</organism>
<dbReference type="Proteomes" id="UP000297649">
    <property type="component" value="Unassembled WGS sequence"/>
</dbReference>
<dbReference type="RefSeq" id="WP_135744261.1">
    <property type="nucleotide sequence ID" value="NZ_RQHT01000012.1"/>
</dbReference>
<reference evidence="2" key="1">
    <citation type="journal article" date="2019" name="PLoS Negl. Trop. Dis.">
        <title>Revisiting the worldwide diversity of Leptospira species in the environment.</title>
        <authorList>
            <person name="Vincent A.T."/>
            <person name="Schiettekatte O."/>
            <person name="Bourhy P."/>
            <person name="Veyrier F.J."/>
            <person name="Picardeau M."/>
        </authorList>
    </citation>
    <scope>NUCLEOTIDE SEQUENCE [LARGE SCALE GENOMIC DNA]</scope>
    <source>
        <strain evidence="2">201601109</strain>
    </source>
</reference>
<accession>A0A6H3NPI0</accession>
<gene>
    <name evidence="2" type="ORF">EHR08_14410</name>
</gene>
<keyword evidence="3" id="KW-1185">Reference proteome</keyword>
<name>A0A6H3NPI0_9LEPT</name>
<evidence type="ECO:0000313" key="3">
    <source>
        <dbReference type="Proteomes" id="UP000297649"/>
    </source>
</evidence>
<feature type="signal peptide" evidence="1">
    <location>
        <begin position="1"/>
        <end position="22"/>
    </location>
</feature>
<comment type="caution">
    <text evidence="2">The sequence shown here is derived from an EMBL/GenBank/DDBJ whole genome shotgun (WGS) entry which is preliminary data.</text>
</comment>
<evidence type="ECO:0000313" key="2">
    <source>
        <dbReference type="EMBL" id="TGN12557.1"/>
    </source>
</evidence>